<accession>A0A9W3C4S1</accession>
<reference evidence="1" key="1">
    <citation type="journal article" date="2019" name="Database">
        <title>The radish genome database (RadishGD): an integrated information resource for radish genomics.</title>
        <authorList>
            <person name="Yu H.J."/>
            <person name="Baek S."/>
            <person name="Lee Y.J."/>
            <person name="Cho A."/>
            <person name="Mun J.H."/>
        </authorList>
    </citation>
    <scope>NUCLEOTIDE SEQUENCE [LARGE SCALE GENOMIC DNA]</scope>
    <source>
        <strain evidence="1">cv. WK10039</strain>
    </source>
</reference>
<reference evidence="2 3" key="2">
    <citation type="submission" date="2025-04" db="UniProtKB">
        <authorList>
            <consortium name="RefSeq"/>
        </authorList>
    </citation>
    <scope>IDENTIFICATION</scope>
    <source>
        <tissue evidence="2 3">Leaf</tissue>
    </source>
</reference>
<dbReference type="OrthoDB" id="1744743at2759"/>
<dbReference type="RefSeq" id="XP_056846494.1">
    <property type="nucleotide sequence ID" value="XM_056990514.1"/>
</dbReference>
<keyword evidence="1" id="KW-1185">Reference proteome</keyword>
<sequence>MSATLTGSGTALGFSCSSKISKRVSSSPSTRCSVKMSVSVDEKKKSFTLQKSKEAFNAAKVSEADNSLPLDIHNQVFQLVEKGNDAFKESRFEEVREMRKLIRTSKIILRSRRKSWLKLRKRHHLQRR</sequence>
<dbReference type="RefSeq" id="XP_056846493.1">
    <property type="nucleotide sequence ID" value="XM_056990513.1"/>
</dbReference>
<gene>
    <name evidence="2 3" type="primary">LOC108816039</name>
</gene>
<dbReference type="GeneID" id="108816039"/>
<evidence type="ECO:0000313" key="2">
    <source>
        <dbReference type="RefSeq" id="XP_056846493.1"/>
    </source>
</evidence>
<evidence type="ECO:0000313" key="3">
    <source>
        <dbReference type="RefSeq" id="XP_056846494.1"/>
    </source>
</evidence>
<protein>
    <submittedName>
        <fullName evidence="2 3">Glutamate-1-semialdehyde 2,1-aminomutase 2, chloroplastic-like</fullName>
    </submittedName>
</protein>
<dbReference type="AlphaFoldDB" id="A0A9W3C4S1"/>
<dbReference type="KEGG" id="rsz:108816039"/>
<evidence type="ECO:0000313" key="1">
    <source>
        <dbReference type="Proteomes" id="UP000504610"/>
    </source>
</evidence>
<name>A0A9W3C4S1_RAPSA</name>
<dbReference type="Proteomes" id="UP000504610">
    <property type="component" value="Chromosome 7"/>
</dbReference>
<proteinExistence type="predicted"/>
<organism evidence="1 3">
    <name type="scientific">Raphanus sativus</name>
    <name type="common">Radish</name>
    <name type="synonym">Raphanus raphanistrum var. sativus</name>
    <dbReference type="NCBI Taxonomy" id="3726"/>
    <lineage>
        <taxon>Eukaryota</taxon>
        <taxon>Viridiplantae</taxon>
        <taxon>Streptophyta</taxon>
        <taxon>Embryophyta</taxon>
        <taxon>Tracheophyta</taxon>
        <taxon>Spermatophyta</taxon>
        <taxon>Magnoliopsida</taxon>
        <taxon>eudicotyledons</taxon>
        <taxon>Gunneridae</taxon>
        <taxon>Pentapetalae</taxon>
        <taxon>rosids</taxon>
        <taxon>malvids</taxon>
        <taxon>Brassicales</taxon>
        <taxon>Brassicaceae</taxon>
        <taxon>Brassiceae</taxon>
        <taxon>Raphanus</taxon>
    </lineage>
</organism>